<evidence type="ECO:0000313" key="1">
    <source>
        <dbReference type="EMBL" id="SVB25905.1"/>
    </source>
</evidence>
<dbReference type="AlphaFoldDB" id="A0A382CIL5"/>
<name>A0A382CIL5_9ZZZZ</name>
<proteinExistence type="predicted"/>
<feature type="non-terminal residue" evidence="1">
    <location>
        <position position="48"/>
    </location>
</feature>
<accession>A0A382CIL5</accession>
<protein>
    <submittedName>
        <fullName evidence="1">Uncharacterized protein</fullName>
    </submittedName>
</protein>
<organism evidence="1">
    <name type="scientific">marine metagenome</name>
    <dbReference type="NCBI Taxonomy" id="408172"/>
    <lineage>
        <taxon>unclassified sequences</taxon>
        <taxon>metagenomes</taxon>
        <taxon>ecological metagenomes</taxon>
    </lineage>
</organism>
<reference evidence="1" key="1">
    <citation type="submission" date="2018-05" db="EMBL/GenBank/DDBJ databases">
        <authorList>
            <person name="Lanie J.A."/>
            <person name="Ng W.-L."/>
            <person name="Kazmierczak K.M."/>
            <person name="Andrzejewski T.M."/>
            <person name="Davidsen T.M."/>
            <person name="Wayne K.J."/>
            <person name="Tettelin H."/>
            <person name="Glass J.I."/>
            <person name="Rusch D."/>
            <person name="Podicherti R."/>
            <person name="Tsui H.-C.T."/>
            <person name="Winkler M.E."/>
        </authorList>
    </citation>
    <scope>NUCLEOTIDE SEQUENCE</scope>
</reference>
<gene>
    <name evidence="1" type="ORF">METZ01_LOCUS178759</name>
</gene>
<sequence>MHQAYITHAEAWTDQIMESEKFEASLVKSFNNNYISLYHLLNIWPHGG</sequence>
<dbReference type="EMBL" id="UINC01034682">
    <property type="protein sequence ID" value="SVB25905.1"/>
    <property type="molecule type" value="Genomic_DNA"/>
</dbReference>